<accession>A0A0R1VHN0</accession>
<evidence type="ECO:0000313" key="13">
    <source>
        <dbReference type="Proteomes" id="UP000051739"/>
    </source>
</evidence>
<dbReference type="InterPro" id="IPR005148">
    <property type="entry name" value="Arg-tRNA-synth_N"/>
</dbReference>
<dbReference type="GO" id="GO:0006420">
    <property type="term" value="P:arginyl-tRNA aminoacylation"/>
    <property type="evidence" value="ECO:0007669"/>
    <property type="project" value="UniProtKB-UniRule"/>
</dbReference>
<dbReference type="GO" id="GO:0005524">
    <property type="term" value="F:ATP binding"/>
    <property type="evidence" value="ECO:0007669"/>
    <property type="project" value="UniProtKB-UniRule"/>
</dbReference>
<evidence type="ECO:0000256" key="4">
    <source>
        <dbReference type="ARBA" id="ARBA00022840"/>
    </source>
</evidence>
<keyword evidence="13" id="KW-1185">Reference proteome</keyword>
<keyword evidence="2 8" id="KW-0436">Ligase</keyword>
<evidence type="ECO:0000256" key="2">
    <source>
        <dbReference type="ARBA" id="ARBA00022598"/>
    </source>
</evidence>
<keyword evidence="6 8" id="KW-0030">Aminoacyl-tRNA synthetase</keyword>
<dbReference type="FunFam" id="3.40.50.620:FF:000116">
    <property type="entry name" value="Arginine--tRNA ligase"/>
    <property type="match status" value="1"/>
</dbReference>
<dbReference type="CDD" id="cd07956">
    <property type="entry name" value="Anticodon_Ia_Arg"/>
    <property type="match status" value="1"/>
</dbReference>
<dbReference type="Gene3D" id="3.30.1360.70">
    <property type="entry name" value="Arginyl tRNA synthetase N-terminal domain"/>
    <property type="match status" value="1"/>
</dbReference>
<dbReference type="HAMAP" id="MF_00123">
    <property type="entry name" value="Arg_tRNA_synth"/>
    <property type="match status" value="1"/>
</dbReference>
<dbReference type="SMART" id="SM01016">
    <property type="entry name" value="Arg_tRNA_synt_N"/>
    <property type="match status" value="1"/>
</dbReference>
<comment type="subcellular location">
    <subcellularLocation>
        <location evidence="8">Cytoplasm</location>
    </subcellularLocation>
</comment>
<dbReference type="SMART" id="SM00836">
    <property type="entry name" value="DALR_1"/>
    <property type="match status" value="1"/>
</dbReference>
<evidence type="ECO:0000259" key="11">
    <source>
        <dbReference type="SMART" id="SM01016"/>
    </source>
</evidence>
<feature type="domain" description="DALR anticodon binding" evidence="10">
    <location>
        <begin position="449"/>
        <end position="562"/>
    </location>
</feature>
<name>A0A0R1VHN0_9LACO</name>
<evidence type="ECO:0000256" key="3">
    <source>
        <dbReference type="ARBA" id="ARBA00022741"/>
    </source>
</evidence>
<dbReference type="SUPFAM" id="SSF52374">
    <property type="entry name" value="Nucleotidylyl transferase"/>
    <property type="match status" value="1"/>
</dbReference>
<feature type="domain" description="Arginyl tRNA synthetase N-terminal" evidence="11">
    <location>
        <begin position="5"/>
        <end position="83"/>
    </location>
</feature>
<dbReference type="NCBIfam" id="TIGR00456">
    <property type="entry name" value="argS"/>
    <property type="match status" value="1"/>
</dbReference>
<dbReference type="PRINTS" id="PR01038">
    <property type="entry name" value="TRNASYNTHARG"/>
</dbReference>
<dbReference type="EC" id="6.1.1.19" evidence="8"/>
<dbReference type="Pfam" id="PF03485">
    <property type="entry name" value="Arg_tRNA_synt_N"/>
    <property type="match status" value="1"/>
</dbReference>
<dbReference type="SUPFAM" id="SSF55190">
    <property type="entry name" value="Arginyl-tRNA synthetase (ArgRS), N-terminal 'additional' domain"/>
    <property type="match status" value="1"/>
</dbReference>
<evidence type="ECO:0000259" key="10">
    <source>
        <dbReference type="SMART" id="SM00836"/>
    </source>
</evidence>
<dbReference type="SUPFAM" id="SSF47323">
    <property type="entry name" value="Anticodon-binding domain of a subclass of class I aminoacyl-tRNA synthetases"/>
    <property type="match status" value="1"/>
</dbReference>
<dbReference type="InterPro" id="IPR001278">
    <property type="entry name" value="Arg-tRNA-ligase"/>
</dbReference>
<reference evidence="12 13" key="1">
    <citation type="journal article" date="2015" name="Genome Announc.">
        <title>Expanding the biotechnology potential of lactobacilli through comparative genomics of 213 strains and associated genera.</title>
        <authorList>
            <person name="Sun Z."/>
            <person name="Harris H.M."/>
            <person name="McCann A."/>
            <person name="Guo C."/>
            <person name="Argimon S."/>
            <person name="Zhang W."/>
            <person name="Yang X."/>
            <person name="Jeffery I.B."/>
            <person name="Cooney J.C."/>
            <person name="Kagawa T.F."/>
            <person name="Liu W."/>
            <person name="Song Y."/>
            <person name="Salvetti E."/>
            <person name="Wrobel A."/>
            <person name="Rasinkangas P."/>
            <person name="Parkhill J."/>
            <person name="Rea M.C."/>
            <person name="O'Sullivan O."/>
            <person name="Ritari J."/>
            <person name="Douillard F.P."/>
            <person name="Paul Ross R."/>
            <person name="Yang R."/>
            <person name="Briner A.E."/>
            <person name="Felis G.E."/>
            <person name="de Vos W.M."/>
            <person name="Barrangou R."/>
            <person name="Klaenhammer T.R."/>
            <person name="Caufield P.W."/>
            <person name="Cui Y."/>
            <person name="Zhang H."/>
            <person name="O'Toole P.W."/>
        </authorList>
    </citation>
    <scope>NUCLEOTIDE SEQUENCE [LARGE SCALE GENOMIC DNA]</scope>
    <source>
        <strain evidence="12 13">DSM 16045</strain>
    </source>
</reference>
<dbReference type="InterPro" id="IPR008909">
    <property type="entry name" value="DALR_anticod-bd"/>
</dbReference>
<dbReference type="Gene3D" id="1.10.730.10">
    <property type="entry name" value="Isoleucyl-tRNA Synthetase, Domain 1"/>
    <property type="match status" value="1"/>
</dbReference>
<dbReference type="PANTHER" id="PTHR11956:SF5">
    <property type="entry name" value="ARGININE--TRNA LIGASE, CYTOPLASMIC"/>
    <property type="match status" value="1"/>
</dbReference>
<dbReference type="Pfam" id="PF00750">
    <property type="entry name" value="tRNA-synt_1d"/>
    <property type="match status" value="1"/>
</dbReference>
<comment type="subunit">
    <text evidence="8">Monomer.</text>
</comment>
<evidence type="ECO:0000313" key="12">
    <source>
        <dbReference type="EMBL" id="KRM02713.1"/>
    </source>
</evidence>
<organism evidence="12 13">
    <name type="scientific">Limosilactobacillus gastricus DSM 16045</name>
    <dbReference type="NCBI Taxonomy" id="1423749"/>
    <lineage>
        <taxon>Bacteria</taxon>
        <taxon>Bacillati</taxon>
        <taxon>Bacillota</taxon>
        <taxon>Bacilli</taxon>
        <taxon>Lactobacillales</taxon>
        <taxon>Lactobacillaceae</taxon>
        <taxon>Limosilactobacillus</taxon>
    </lineage>
</organism>
<dbReference type="GO" id="GO:0004814">
    <property type="term" value="F:arginine-tRNA ligase activity"/>
    <property type="evidence" value="ECO:0007669"/>
    <property type="project" value="UniProtKB-UniRule"/>
</dbReference>
<dbReference type="RefSeq" id="WP_056937035.1">
    <property type="nucleotide sequence ID" value="NZ_AZFN01000007.1"/>
</dbReference>
<keyword evidence="3 8" id="KW-0547">Nucleotide-binding</keyword>
<dbReference type="PANTHER" id="PTHR11956">
    <property type="entry name" value="ARGINYL-TRNA SYNTHETASE"/>
    <property type="match status" value="1"/>
</dbReference>
<evidence type="ECO:0000256" key="9">
    <source>
        <dbReference type="RuleBase" id="RU363038"/>
    </source>
</evidence>
<gene>
    <name evidence="8" type="primary">argS</name>
    <name evidence="12" type="ORF">FC60_GL001575</name>
</gene>
<evidence type="ECO:0000256" key="6">
    <source>
        <dbReference type="ARBA" id="ARBA00023146"/>
    </source>
</evidence>
<evidence type="ECO:0000256" key="5">
    <source>
        <dbReference type="ARBA" id="ARBA00022917"/>
    </source>
</evidence>
<dbReference type="Pfam" id="PF05746">
    <property type="entry name" value="DALR_1"/>
    <property type="match status" value="1"/>
</dbReference>
<evidence type="ECO:0000256" key="7">
    <source>
        <dbReference type="ARBA" id="ARBA00049339"/>
    </source>
</evidence>
<dbReference type="InterPro" id="IPR036695">
    <property type="entry name" value="Arg-tRNA-synth_N_sf"/>
</dbReference>
<dbReference type="GO" id="GO:0005737">
    <property type="term" value="C:cytoplasm"/>
    <property type="evidence" value="ECO:0007669"/>
    <property type="project" value="UniProtKB-SubCell"/>
</dbReference>
<keyword evidence="5 8" id="KW-0648">Protein biosynthesis</keyword>
<dbReference type="InterPro" id="IPR035684">
    <property type="entry name" value="ArgRS_core"/>
</dbReference>
<dbReference type="InterPro" id="IPR014729">
    <property type="entry name" value="Rossmann-like_a/b/a_fold"/>
</dbReference>
<dbReference type="Gene3D" id="3.40.50.620">
    <property type="entry name" value="HUPs"/>
    <property type="match status" value="1"/>
</dbReference>
<comment type="similarity">
    <text evidence="1 8 9">Belongs to the class-I aminoacyl-tRNA synthetase family.</text>
</comment>
<feature type="short sequence motif" description="'HIGH' region" evidence="8">
    <location>
        <begin position="121"/>
        <end position="131"/>
    </location>
</feature>
<comment type="catalytic activity">
    <reaction evidence="7 8">
        <text>tRNA(Arg) + L-arginine + ATP = L-arginyl-tRNA(Arg) + AMP + diphosphate</text>
        <dbReference type="Rhea" id="RHEA:20301"/>
        <dbReference type="Rhea" id="RHEA-COMP:9658"/>
        <dbReference type="Rhea" id="RHEA-COMP:9673"/>
        <dbReference type="ChEBI" id="CHEBI:30616"/>
        <dbReference type="ChEBI" id="CHEBI:32682"/>
        <dbReference type="ChEBI" id="CHEBI:33019"/>
        <dbReference type="ChEBI" id="CHEBI:78442"/>
        <dbReference type="ChEBI" id="CHEBI:78513"/>
        <dbReference type="ChEBI" id="CHEBI:456215"/>
        <dbReference type="EC" id="6.1.1.19"/>
    </reaction>
</comment>
<dbReference type="EMBL" id="AZFN01000007">
    <property type="protein sequence ID" value="KRM02713.1"/>
    <property type="molecule type" value="Genomic_DNA"/>
</dbReference>
<sequence>MNEQAQIAMTLQTVLPELSVAEIESKIERPKDSNNGDFAFPTFFLAKQLHQAPQAIAADLIAKLDTSKYEKVVQAGPYINFYMNQGQVGADILKAILADPANYGRRDLGHNAPASVEFSSPNIAKPMGMGHLRSTMIGESIARILEKEHYKPIRIDYLGDWGTQFGKMMAAYKMWGSEEEVAKDPINVLLSYYVRISREADEHPEYDDMGREWFAKLEHGDEEAWQLWRWFRSISLERFQRVYKMLDVNFDSFNGEAFSAQKMGESIQLLRDKKLLKKSQGAEIVDLEKYDLPPLLIIKSNGTSTYITRDIATALYRKRMFGHAKSLYVVGAEQEAYFNQLKAGLKEMGFNWYDQIEHISFGLMSINGQKMSTRKGNTVSLEDVLNDSIDLARQQIAEKNPDLANADEVAKQVGVGAVIFHDLKNNRRNAVDFNLDEVVKFEGETGPYVQYSRARAESILRKGGLRDFSQVDLTKIGAEEWELVSFMGRFADVIQRAADNYDPSVIAKYALELAKRFNRYYAHTRILVDDEQRDARLAVVQAISHVLKYALLMLDIKAPDEM</sequence>
<dbReference type="Proteomes" id="UP000051739">
    <property type="component" value="Unassembled WGS sequence"/>
</dbReference>
<protein>
    <recommendedName>
        <fullName evidence="8">Arginine--tRNA ligase</fullName>
        <ecNumber evidence="8">6.1.1.19</ecNumber>
    </recommendedName>
    <alternativeName>
        <fullName evidence="8">Arginyl-tRNA synthetase</fullName>
        <shortName evidence="8">ArgRS</shortName>
    </alternativeName>
</protein>
<dbReference type="PATRIC" id="fig|1423749.3.peg.1633"/>
<proteinExistence type="inferred from homology"/>
<evidence type="ECO:0000256" key="1">
    <source>
        <dbReference type="ARBA" id="ARBA00005594"/>
    </source>
</evidence>
<keyword evidence="8" id="KW-0963">Cytoplasm</keyword>
<dbReference type="AlphaFoldDB" id="A0A0R1VHN0"/>
<comment type="caution">
    <text evidence="12">The sequence shown here is derived from an EMBL/GenBank/DDBJ whole genome shotgun (WGS) entry which is preliminary data.</text>
</comment>
<dbReference type="InterPro" id="IPR009080">
    <property type="entry name" value="tRNAsynth_Ia_anticodon-bd"/>
</dbReference>
<evidence type="ECO:0000256" key="8">
    <source>
        <dbReference type="HAMAP-Rule" id="MF_00123"/>
    </source>
</evidence>
<keyword evidence="4 8" id="KW-0067">ATP-binding</keyword>